<keyword evidence="11" id="KW-0482">Metalloprotease</keyword>
<dbReference type="PRINTS" id="PR00765">
    <property type="entry name" value="CRBOXYPTASEA"/>
</dbReference>
<feature type="region of interest" description="Disordered" evidence="15">
    <location>
        <begin position="1"/>
        <end position="59"/>
    </location>
</feature>
<dbReference type="PROSITE" id="PS01286">
    <property type="entry name" value="FA58C_2"/>
    <property type="match status" value="1"/>
</dbReference>
<evidence type="ECO:0000256" key="13">
    <source>
        <dbReference type="ARBA" id="ARBA00023180"/>
    </source>
</evidence>
<dbReference type="InterPro" id="IPR057247">
    <property type="entry name" value="CARBOXYPEPT_ZN_2"/>
</dbReference>
<feature type="compositionally biased region" description="Polar residues" evidence="15">
    <location>
        <begin position="1"/>
        <end position="40"/>
    </location>
</feature>
<dbReference type="SUPFAM" id="SSF53187">
    <property type="entry name" value="Zn-dependent exopeptidases"/>
    <property type="match status" value="1"/>
</dbReference>
<comment type="similarity">
    <text evidence="3 14">Belongs to the peptidase M14 family.</text>
</comment>
<dbReference type="CDD" id="cd00057">
    <property type="entry name" value="FA58C"/>
    <property type="match status" value="1"/>
</dbReference>
<evidence type="ECO:0000256" key="7">
    <source>
        <dbReference type="ARBA" id="ARBA00022723"/>
    </source>
</evidence>
<gene>
    <name evidence="18" type="ORF">HF521_004947</name>
</gene>
<evidence type="ECO:0000256" key="10">
    <source>
        <dbReference type="ARBA" id="ARBA00022833"/>
    </source>
</evidence>
<evidence type="ECO:0000313" key="18">
    <source>
        <dbReference type="EMBL" id="KAF7698437.1"/>
    </source>
</evidence>
<dbReference type="Gene3D" id="2.60.40.1120">
    <property type="entry name" value="Carboxypeptidase-like, regulatory domain"/>
    <property type="match status" value="1"/>
</dbReference>
<evidence type="ECO:0000256" key="4">
    <source>
        <dbReference type="ARBA" id="ARBA00022525"/>
    </source>
</evidence>
<keyword evidence="9" id="KW-0378">Hydrolase</keyword>
<dbReference type="Pfam" id="PF13620">
    <property type="entry name" value="CarboxypepD_reg"/>
    <property type="match status" value="1"/>
</dbReference>
<dbReference type="InterPro" id="IPR050753">
    <property type="entry name" value="Peptidase_M14_domain"/>
</dbReference>
<keyword evidence="19" id="KW-1185">Reference proteome</keyword>
<dbReference type="AlphaFoldDB" id="A0A8T0B2J6"/>
<dbReference type="InterPro" id="IPR000421">
    <property type="entry name" value="FA58C"/>
</dbReference>
<dbReference type="InterPro" id="IPR057246">
    <property type="entry name" value="CARBOXYPEPT_ZN_1"/>
</dbReference>
<evidence type="ECO:0000256" key="9">
    <source>
        <dbReference type="ARBA" id="ARBA00022801"/>
    </source>
</evidence>
<evidence type="ECO:0000256" key="12">
    <source>
        <dbReference type="ARBA" id="ARBA00023157"/>
    </source>
</evidence>
<proteinExistence type="inferred from homology"/>
<dbReference type="Pfam" id="PF00754">
    <property type="entry name" value="F5_F8_type_C"/>
    <property type="match status" value="1"/>
</dbReference>
<dbReference type="FunFam" id="2.60.120.260:FF:000035">
    <property type="entry name" value="probable carboxypeptidase X1 isoform X2"/>
    <property type="match status" value="1"/>
</dbReference>
<evidence type="ECO:0000313" key="19">
    <source>
        <dbReference type="Proteomes" id="UP000606274"/>
    </source>
</evidence>
<dbReference type="PANTHER" id="PTHR11532">
    <property type="entry name" value="PROTEASE M14 CARBOXYPEPTIDASE"/>
    <property type="match status" value="1"/>
</dbReference>
<dbReference type="PANTHER" id="PTHR11532:SF43">
    <property type="entry name" value="CARBOXYPEPTIDASE X1-RELATED"/>
    <property type="match status" value="1"/>
</dbReference>
<evidence type="ECO:0000256" key="8">
    <source>
        <dbReference type="ARBA" id="ARBA00022729"/>
    </source>
</evidence>
<dbReference type="InterPro" id="IPR008979">
    <property type="entry name" value="Galactose-bd-like_sf"/>
</dbReference>
<keyword evidence="5" id="KW-0121">Carboxypeptidase</keyword>
<dbReference type="CDD" id="cd11308">
    <property type="entry name" value="Peptidase_M14NE-CP-C_like"/>
    <property type="match status" value="1"/>
</dbReference>
<dbReference type="SUPFAM" id="SSF49464">
    <property type="entry name" value="Carboxypeptidase regulatory domain-like"/>
    <property type="match status" value="1"/>
</dbReference>
<feature type="domain" description="F5/8 type C" evidence="16">
    <location>
        <begin position="100"/>
        <end position="259"/>
    </location>
</feature>
<dbReference type="GO" id="GO:0008270">
    <property type="term" value="F:zinc ion binding"/>
    <property type="evidence" value="ECO:0007669"/>
    <property type="project" value="InterPro"/>
</dbReference>
<evidence type="ECO:0000256" key="14">
    <source>
        <dbReference type="PROSITE-ProRule" id="PRU01379"/>
    </source>
</evidence>
<keyword evidence="8" id="KW-0732">Signal</keyword>
<dbReference type="SMART" id="SM00631">
    <property type="entry name" value="Zn_pept"/>
    <property type="match status" value="1"/>
</dbReference>
<dbReference type="PROSITE" id="PS50022">
    <property type="entry name" value="FA58C_3"/>
    <property type="match status" value="1"/>
</dbReference>
<dbReference type="PROSITE" id="PS00132">
    <property type="entry name" value="CARBOXYPEPT_ZN_1"/>
    <property type="match status" value="1"/>
</dbReference>
<dbReference type="Gene3D" id="3.40.630.10">
    <property type="entry name" value="Zn peptidases"/>
    <property type="match status" value="1"/>
</dbReference>
<evidence type="ECO:0000256" key="1">
    <source>
        <dbReference type="ARBA" id="ARBA00001947"/>
    </source>
</evidence>
<feature type="domain" description="Peptidase M14" evidence="17">
    <location>
        <begin position="283"/>
        <end position="605"/>
    </location>
</feature>
<comment type="cofactor">
    <cofactor evidence="1">
        <name>Zn(2+)</name>
        <dbReference type="ChEBI" id="CHEBI:29105"/>
    </cofactor>
</comment>
<evidence type="ECO:0000256" key="2">
    <source>
        <dbReference type="ARBA" id="ARBA00004613"/>
    </source>
</evidence>
<dbReference type="FunFam" id="2.60.40.1120:FF:000009">
    <property type="entry name" value="adipocyte enhancer-binding protein 1"/>
    <property type="match status" value="1"/>
</dbReference>
<keyword evidence="7" id="KW-0479">Metal-binding</keyword>
<sequence length="734" mass="84125">MCASSQELQDVSHLVSVSQSARFGSKPRTSSPPGATTLTRHIQRINERKAAPTKPPERIFSTSVKPTVVHFGTEDLEEEIEAKLEKRVWGKGKEDDLTKLECPPLGLESLRVKDAQLQASSYKRRGLGPHRGRLNIQSGIEDGDIYDGAWCALHEDKKQWLQVDALGATRFTGVIIQGRSSIWSWNWVETFKVQFSNDSISWKPCMNGTREAVFEGNQDTDTAVLAVFPDSVVARFIRINPQTWFTNGTICLRAEVLGCTIPDPNNLHRWSVEEGAQYKLDFRHHNYKEMRKLMRSVNEACPDITRIYSIGKSFMGLKLYVMEISDNPGQHELGEPEFRYVAGMHGNEVLGRELLLNLMQYICHEYKQGNQRIVHLVKETRIHLLPSMNPDGYEMAYKKGSELGGWALGRFSYKGYDMNNNFANLNSEMWDAMELETDKSKLINHHIPIPKQYTSKDALVAPETRLVITWMQSIPFVLSANLHGGELVVTYPFDMARDWAPREHTPTPDDSFFRWLATVYASTNHVMSNPNRRPCHNKDFTRQNNIINGANWHTVPGSMNDFSYLHTNCFEVTVELSCDKFPHASELPKEWENNRESLLVYMEQVHRGVRGVIKDKDTKAGIADAIIKVDDIDHHIRSASDGDYWRLLNPGDYKVTVMAEGYIPVTRSCRVEYEHYPTICDFRLSKTPKQRLREILNKRGKIPKKLQHRLRQLRLRKPGAGNQRRTLRAVNKTF</sequence>
<comment type="subcellular location">
    <subcellularLocation>
        <location evidence="2">Secreted</location>
    </subcellularLocation>
</comment>
<evidence type="ECO:0000256" key="15">
    <source>
        <dbReference type="SAM" id="MobiDB-lite"/>
    </source>
</evidence>
<evidence type="ECO:0008006" key="20">
    <source>
        <dbReference type="Google" id="ProtNLM"/>
    </source>
</evidence>
<evidence type="ECO:0000256" key="6">
    <source>
        <dbReference type="ARBA" id="ARBA00022670"/>
    </source>
</evidence>
<dbReference type="GO" id="GO:0004181">
    <property type="term" value="F:metallocarboxypeptidase activity"/>
    <property type="evidence" value="ECO:0007669"/>
    <property type="project" value="InterPro"/>
</dbReference>
<organism evidence="18 19">
    <name type="scientific">Silurus meridionalis</name>
    <name type="common">Southern catfish</name>
    <name type="synonym">Silurus soldatovi meridionalis</name>
    <dbReference type="NCBI Taxonomy" id="175797"/>
    <lineage>
        <taxon>Eukaryota</taxon>
        <taxon>Metazoa</taxon>
        <taxon>Chordata</taxon>
        <taxon>Craniata</taxon>
        <taxon>Vertebrata</taxon>
        <taxon>Euteleostomi</taxon>
        <taxon>Actinopterygii</taxon>
        <taxon>Neopterygii</taxon>
        <taxon>Teleostei</taxon>
        <taxon>Ostariophysi</taxon>
        <taxon>Siluriformes</taxon>
        <taxon>Siluridae</taxon>
        <taxon>Silurus</taxon>
    </lineage>
</organism>
<dbReference type="InterPro" id="IPR008969">
    <property type="entry name" value="CarboxyPept-like_regulatory"/>
</dbReference>
<keyword evidence="6" id="KW-0645">Protease</keyword>
<evidence type="ECO:0000256" key="3">
    <source>
        <dbReference type="ARBA" id="ARBA00005988"/>
    </source>
</evidence>
<dbReference type="SUPFAM" id="SSF49785">
    <property type="entry name" value="Galactose-binding domain-like"/>
    <property type="match status" value="1"/>
</dbReference>
<dbReference type="Proteomes" id="UP000606274">
    <property type="component" value="Unassembled WGS sequence"/>
</dbReference>
<dbReference type="PROSITE" id="PS00133">
    <property type="entry name" value="CARBOXYPEPT_ZN_2"/>
    <property type="match status" value="1"/>
</dbReference>
<accession>A0A8T0B2J6</accession>
<dbReference type="EMBL" id="JABFDY010000014">
    <property type="protein sequence ID" value="KAF7698437.1"/>
    <property type="molecule type" value="Genomic_DNA"/>
</dbReference>
<dbReference type="PROSITE" id="PS01285">
    <property type="entry name" value="FA58C_1"/>
    <property type="match status" value="1"/>
</dbReference>
<keyword evidence="10" id="KW-0862">Zinc</keyword>
<reference evidence="18" key="1">
    <citation type="submission" date="2020-08" db="EMBL/GenBank/DDBJ databases">
        <title>Chromosome-level assembly of Southern catfish (Silurus meridionalis) provides insights into visual adaptation to the nocturnal and benthic lifestyles.</title>
        <authorList>
            <person name="Zhang Y."/>
            <person name="Wang D."/>
            <person name="Peng Z."/>
        </authorList>
    </citation>
    <scope>NUCLEOTIDE SEQUENCE</scope>
    <source>
        <strain evidence="18">SWU-2019-XX</strain>
        <tissue evidence="18">Muscle</tissue>
    </source>
</reference>
<keyword evidence="13" id="KW-0325">Glycoprotein</keyword>
<keyword evidence="12" id="KW-1015">Disulfide bond</keyword>
<protein>
    <recommendedName>
        <fullName evidence="20">F5/8 type C domain-containing protein</fullName>
    </recommendedName>
</protein>
<dbReference type="GO" id="GO:0005615">
    <property type="term" value="C:extracellular space"/>
    <property type="evidence" value="ECO:0007669"/>
    <property type="project" value="TreeGrafter"/>
</dbReference>
<comment type="caution">
    <text evidence="18">The sequence shown here is derived from an EMBL/GenBank/DDBJ whole genome shotgun (WGS) entry which is preliminary data.</text>
</comment>
<dbReference type="FunFam" id="3.40.630.10:FF:000007">
    <property type="entry name" value="Carboxypeptidase X (M14 family), member 1"/>
    <property type="match status" value="1"/>
</dbReference>
<evidence type="ECO:0000259" key="17">
    <source>
        <dbReference type="PROSITE" id="PS52035"/>
    </source>
</evidence>
<evidence type="ECO:0000256" key="5">
    <source>
        <dbReference type="ARBA" id="ARBA00022645"/>
    </source>
</evidence>
<dbReference type="GO" id="GO:0006508">
    <property type="term" value="P:proteolysis"/>
    <property type="evidence" value="ECO:0007669"/>
    <property type="project" value="UniProtKB-KW"/>
</dbReference>
<evidence type="ECO:0000259" key="16">
    <source>
        <dbReference type="PROSITE" id="PS50022"/>
    </source>
</evidence>
<name>A0A8T0B2J6_SILME</name>
<dbReference type="InterPro" id="IPR000834">
    <property type="entry name" value="Peptidase_M14"/>
</dbReference>
<dbReference type="SMART" id="SM00231">
    <property type="entry name" value="FA58C"/>
    <property type="match status" value="1"/>
</dbReference>
<evidence type="ECO:0000256" key="11">
    <source>
        <dbReference type="ARBA" id="ARBA00023049"/>
    </source>
</evidence>
<feature type="active site" description="Proton donor/acceptor" evidence="14">
    <location>
        <position position="575"/>
    </location>
</feature>
<dbReference type="Gene3D" id="2.60.120.260">
    <property type="entry name" value="Galactose-binding domain-like"/>
    <property type="match status" value="1"/>
</dbReference>
<keyword evidence="4" id="KW-0964">Secreted</keyword>
<dbReference type="Pfam" id="PF00246">
    <property type="entry name" value="Peptidase_M14"/>
    <property type="match status" value="1"/>
</dbReference>
<dbReference type="PROSITE" id="PS52035">
    <property type="entry name" value="PEPTIDASE_M14"/>
    <property type="match status" value="1"/>
</dbReference>